<keyword evidence="2" id="KW-1185">Reference proteome</keyword>
<dbReference type="Proteomes" id="UP000481153">
    <property type="component" value="Unassembled WGS sequence"/>
</dbReference>
<protein>
    <submittedName>
        <fullName evidence="1">Uncharacterized protein</fullName>
    </submittedName>
</protein>
<dbReference type="InterPro" id="IPR036470">
    <property type="entry name" value="Elicitin_sf"/>
</dbReference>
<organism evidence="1 2">
    <name type="scientific">Aphanomyces euteiches</name>
    <dbReference type="NCBI Taxonomy" id="100861"/>
    <lineage>
        <taxon>Eukaryota</taxon>
        <taxon>Sar</taxon>
        <taxon>Stramenopiles</taxon>
        <taxon>Oomycota</taxon>
        <taxon>Saprolegniomycetes</taxon>
        <taxon>Saprolegniales</taxon>
        <taxon>Verrucalvaceae</taxon>
        <taxon>Aphanomyces</taxon>
    </lineage>
</organism>
<accession>A0A6G0W5B3</accession>
<comment type="caution">
    <text evidence="1">The sequence shown here is derived from an EMBL/GenBank/DDBJ whole genome shotgun (WGS) entry which is preliminary data.</text>
</comment>
<dbReference type="VEuPathDB" id="FungiDB:AeMF1_014521"/>
<sequence>MRFLHKHGVTLALWIASAALVWYTFFPKGFVAQKPDQVGLDALPFCLNLPDLQRYFVPIMEDERAAKCRLEAGYTFKVQLGLVLPATKSQIRAFFASPACKDYFEILLDVYVNKLPDCRLQLNKTASVPNSAFKNVSYDMLKELHEAYLQS</sequence>
<gene>
    <name evidence="1" type="ORF">Ae201684_018492</name>
</gene>
<name>A0A6G0W5B3_9STRA</name>
<reference evidence="1 2" key="1">
    <citation type="submission" date="2019-07" db="EMBL/GenBank/DDBJ databases">
        <title>Genomics analysis of Aphanomyces spp. identifies a new class of oomycete effector associated with host adaptation.</title>
        <authorList>
            <person name="Gaulin E."/>
        </authorList>
    </citation>
    <scope>NUCLEOTIDE SEQUENCE [LARGE SCALE GENOMIC DNA]</scope>
    <source>
        <strain evidence="1 2">ATCC 201684</strain>
    </source>
</reference>
<dbReference type="GO" id="GO:0005576">
    <property type="term" value="C:extracellular region"/>
    <property type="evidence" value="ECO:0007669"/>
    <property type="project" value="InterPro"/>
</dbReference>
<dbReference type="SUPFAM" id="SSF48647">
    <property type="entry name" value="Fungal elicitin"/>
    <property type="match status" value="1"/>
</dbReference>
<evidence type="ECO:0000313" key="1">
    <source>
        <dbReference type="EMBL" id="KAF0722365.1"/>
    </source>
</evidence>
<evidence type="ECO:0000313" key="2">
    <source>
        <dbReference type="Proteomes" id="UP000481153"/>
    </source>
</evidence>
<proteinExistence type="predicted"/>
<dbReference type="Gene3D" id="1.10.239.10">
    <property type="entry name" value="Elicitin domain"/>
    <property type="match status" value="1"/>
</dbReference>
<dbReference type="AlphaFoldDB" id="A0A6G0W5B3"/>
<dbReference type="EMBL" id="VJMJ01000337">
    <property type="protein sequence ID" value="KAF0722365.1"/>
    <property type="molecule type" value="Genomic_DNA"/>
</dbReference>